<reference evidence="5" key="1">
    <citation type="submission" date="2016-10" db="EMBL/GenBank/DDBJ databases">
        <authorList>
            <person name="Varghese N."/>
            <person name="Submissions S."/>
        </authorList>
    </citation>
    <scope>NUCLEOTIDE SEQUENCE [LARGE SCALE GENOMIC DNA]</scope>
    <source>
        <strain evidence="5">CGMCC 1.7655</strain>
    </source>
</reference>
<keyword evidence="3" id="KW-0963">Cytoplasm</keyword>
<evidence type="ECO:0000313" key="4">
    <source>
        <dbReference type="EMBL" id="SDL40946.1"/>
    </source>
</evidence>
<sequence length="267" mass="28632">MFDHAPLQRSDGEARIALRDGRIAALRQSGSAKVMLPRTHSSVPEIVFLNTSGGLTSGDRLEYSVTLGAGTRARATTQTAERAYRAEDGPARAIVTLELGAGASLGWLPQETILFNGAGLQRQTRVEMAGDARYLGIETVVLGRAAMGETVARLMLEDSRTIRRDGRLLLLDPLRLTDAALARAGGMALLGGARAFATLIFVAPEAQAMLPALRAELDEPGVQGAASALEGRLVLRCLAADAWPLRRQMLRLVERLQPGATPRCWQN</sequence>
<gene>
    <name evidence="3" type="primary">ureD</name>
    <name evidence="4" type="ORF">SAMN04487971_11046</name>
</gene>
<keyword evidence="2 3" id="KW-0143">Chaperone</keyword>
<dbReference type="Proteomes" id="UP000199555">
    <property type="component" value="Unassembled WGS sequence"/>
</dbReference>
<dbReference type="PANTHER" id="PTHR33643">
    <property type="entry name" value="UREASE ACCESSORY PROTEIN D"/>
    <property type="match status" value="1"/>
</dbReference>
<comment type="function">
    <text evidence="3">Required for maturation of urease via the functional incorporation of the urease nickel metallocenter.</text>
</comment>
<accession>A0A1G9JUK8</accession>
<evidence type="ECO:0000256" key="1">
    <source>
        <dbReference type="ARBA" id="ARBA00007177"/>
    </source>
</evidence>
<evidence type="ECO:0000313" key="5">
    <source>
        <dbReference type="Proteomes" id="UP000199555"/>
    </source>
</evidence>
<dbReference type="HAMAP" id="MF_01384">
    <property type="entry name" value="UreD"/>
    <property type="match status" value="1"/>
</dbReference>
<comment type="subunit">
    <text evidence="3">UreD, UreF and UreG form a complex that acts as a GTP-hydrolysis-dependent molecular chaperone, activating the urease apoprotein by helping to assemble the nickel containing metallocenter of UreC. The UreE protein probably delivers the nickel.</text>
</comment>
<comment type="subcellular location">
    <subcellularLocation>
        <location evidence="3">Cytoplasm</location>
    </subcellularLocation>
</comment>
<dbReference type="InterPro" id="IPR002669">
    <property type="entry name" value="UreD"/>
</dbReference>
<keyword evidence="3" id="KW-0996">Nickel insertion</keyword>
<dbReference type="PANTHER" id="PTHR33643:SF1">
    <property type="entry name" value="UREASE ACCESSORY PROTEIN D"/>
    <property type="match status" value="1"/>
</dbReference>
<evidence type="ECO:0000256" key="2">
    <source>
        <dbReference type="ARBA" id="ARBA00023186"/>
    </source>
</evidence>
<dbReference type="STRING" id="525640.SAMN04487971_11046"/>
<dbReference type="Pfam" id="PF01774">
    <property type="entry name" value="UreD"/>
    <property type="match status" value="1"/>
</dbReference>
<organism evidence="4 5">
    <name type="scientific">Paracoccus chinensis</name>
    <dbReference type="NCBI Taxonomy" id="525640"/>
    <lineage>
        <taxon>Bacteria</taxon>
        <taxon>Pseudomonadati</taxon>
        <taxon>Pseudomonadota</taxon>
        <taxon>Alphaproteobacteria</taxon>
        <taxon>Rhodobacterales</taxon>
        <taxon>Paracoccaceae</taxon>
        <taxon>Paracoccus</taxon>
    </lineage>
</organism>
<dbReference type="GO" id="GO:0016151">
    <property type="term" value="F:nickel cation binding"/>
    <property type="evidence" value="ECO:0007669"/>
    <property type="project" value="UniProtKB-UniRule"/>
</dbReference>
<dbReference type="RefSeq" id="WP_139166727.1">
    <property type="nucleotide sequence ID" value="NZ_FNGE01000010.1"/>
</dbReference>
<dbReference type="AlphaFoldDB" id="A0A1G9JUK8"/>
<protein>
    <recommendedName>
        <fullName evidence="3">Urease accessory protein UreD</fullName>
    </recommendedName>
</protein>
<keyword evidence="5" id="KW-1185">Reference proteome</keyword>
<evidence type="ECO:0000256" key="3">
    <source>
        <dbReference type="HAMAP-Rule" id="MF_01384"/>
    </source>
</evidence>
<dbReference type="OrthoDB" id="9798842at2"/>
<dbReference type="EMBL" id="FNGE01000010">
    <property type="protein sequence ID" value="SDL40946.1"/>
    <property type="molecule type" value="Genomic_DNA"/>
</dbReference>
<dbReference type="GO" id="GO:0005737">
    <property type="term" value="C:cytoplasm"/>
    <property type="evidence" value="ECO:0007669"/>
    <property type="project" value="UniProtKB-SubCell"/>
</dbReference>
<name>A0A1G9JUK8_9RHOB</name>
<proteinExistence type="inferred from homology"/>
<comment type="similarity">
    <text evidence="1 3">Belongs to the UreD family.</text>
</comment>